<keyword evidence="2" id="KW-1185">Reference proteome</keyword>
<evidence type="ECO:0000313" key="1">
    <source>
        <dbReference type="EMBL" id="MEP1059920.1"/>
    </source>
</evidence>
<dbReference type="PANTHER" id="PTHR34706">
    <property type="entry name" value="SLR1338 PROTEIN"/>
    <property type="match status" value="1"/>
</dbReference>
<evidence type="ECO:0000313" key="2">
    <source>
        <dbReference type="Proteomes" id="UP001476950"/>
    </source>
</evidence>
<evidence type="ECO:0008006" key="3">
    <source>
        <dbReference type="Google" id="ProtNLM"/>
    </source>
</evidence>
<dbReference type="RefSeq" id="WP_190446929.1">
    <property type="nucleotide sequence ID" value="NZ_JAMPLM010000014.1"/>
</dbReference>
<dbReference type="PANTHER" id="PTHR34706:SF1">
    <property type="entry name" value="VWFA DOMAIN-CONTAINING PROTEIN"/>
    <property type="match status" value="1"/>
</dbReference>
<gene>
    <name evidence="1" type="ORF">NDI38_15885</name>
</gene>
<organism evidence="1 2">
    <name type="scientific">Stenomitos frigidus AS-A4</name>
    <dbReference type="NCBI Taxonomy" id="2933935"/>
    <lineage>
        <taxon>Bacteria</taxon>
        <taxon>Bacillati</taxon>
        <taxon>Cyanobacteriota</taxon>
        <taxon>Cyanophyceae</taxon>
        <taxon>Leptolyngbyales</taxon>
        <taxon>Leptolyngbyaceae</taxon>
        <taxon>Stenomitos</taxon>
    </lineage>
</organism>
<dbReference type="InterPro" id="IPR036465">
    <property type="entry name" value="vWFA_dom_sf"/>
</dbReference>
<dbReference type="SUPFAM" id="SSF53300">
    <property type="entry name" value="vWA-like"/>
    <property type="match status" value="1"/>
</dbReference>
<accession>A0ABV0KL30</accession>
<protein>
    <recommendedName>
        <fullName evidence="3">VWFA domain-containing protein</fullName>
    </recommendedName>
</protein>
<reference evidence="1 2" key="1">
    <citation type="submission" date="2022-04" db="EMBL/GenBank/DDBJ databases">
        <title>Positive selection, recombination, and allopatry shape intraspecific diversity of widespread and dominant cyanobacteria.</title>
        <authorList>
            <person name="Wei J."/>
            <person name="Shu W."/>
            <person name="Hu C."/>
        </authorList>
    </citation>
    <scope>NUCLEOTIDE SEQUENCE [LARGE SCALE GENOMIC DNA]</scope>
    <source>
        <strain evidence="1 2">AS-A4</strain>
    </source>
</reference>
<dbReference type="EMBL" id="JAMPLM010000014">
    <property type="protein sequence ID" value="MEP1059920.1"/>
    <property type="molecule type" value="Genomic_DNA"/>
</dbReference>
<comment type="caution">
    <text evidence="1">The sequence shown here is derived from an EMBL/GenBank/DDBJ whole genome shotgun (WGS) entry which is preliminary data.</text>
</comment>
<proteinExistence type="predicted"/>
<name>A0ABV0KL30_9CYAN</name>
<sequence length="212" mass="23059">MSELLLENRDYTVIIAKTAASIVPSVPGFATSWVAAHDAVFALVSKCEALDPDGITLYISSHQDPSGSFKQYKQVTPDQLESVFEANYPPESLNLLDGLQAALDSYFRRKAAGQTKPNGEIIIVLIDGEPRDRMAIVRAIVDATQKMERSQELGIGFAQVGDDLIARGFLASLDEDLRAKAGAKFDIVKTKILETIEPACLTQFLLDILSAS</sequence>
<dbReference type="Proteomes" id="UP001476950">
    <property type="component" value="Unassembled WGS sequence"/>
</dbReference>